<protein>
    <submittedName>
        <fullName evidence="1">Uncharacterized protein</fullName>
    </submittedName>
</protein>
<dbReference type="EMBL" id="JASCTH010000005">
    <property type="protein sequence ID" value="MDI6098726.1"/>
    <property type="molecule type" value="Genomic_DNA"/>
</dbReference>
<evidence type="ECO:0000313" key="1">
    <source>
        <dbReference type="EMBL" id="MDI6098726.1"/>
    </source>
</evidence>
<sequence>MGRHAEFTAATSTPVYFCDPTSPWQRGSNDTPAQRFTRLLAEAA</sequence>
<comment type="caution">
    <text evidence="1">The sequence shown here is derived from an EMBL/GenBank/DDBJ whole genome shotgun (WGS) entry which is preliminary data.</text>
</comment>
<accession>A0ABT6WG70</accession>
<organism evidence="1 2">
    <name type="scientific">Actinoplanes sandaracinus</name>
    <dbReference type="NCBI Taxonomy" id="3045177"/>
    <lineage>
        <taxon>Bacteria</taxon>
        <taxon>Bacillati</taxon>
        <taxon>Actinomycetota</taxon>
        <taxon>Actinomycetes</taxon>
        <taxon>Micromonosporales</taxon>
        <taxon>Micromonosporaceae</taxon>
        <taxon>Actinoplanes</taxon>
    </lineage>
</organism>
<evidence type="ECO:0000313" key="2">
    <source>
        <dbReference type="Proteomes" id="UP001241758"/>
    </source>
</evidence>
<gene>
    <name evidence="1" type="ORF">QLQ12_08950</name>
</gene>
<dbReference type="Proteomes" id="UP001241758">
    <property type="component" value="Unassembled WGS sequence"/>
</dbReference>
<name>A0ABT6WG70_9ACTN</name>
<proteinExistence type="predicted"/>
<keyword evidence="2" id="KW-1185">Reference proteome</keyword>
<dbReference type="RefSeq" id="WP_282758560.1">
    <property type="nucleotide sequence ID" value="NZ_JASCTH010000005.1"/>
</dbReference>
<reference evidence="1 2" key="1">
    <citation type="submission" date="2023-05" db="EMBL/GenBank/DDBJ databases">
        <title>Actinoplanes sp. NEAU-A12 genome sequencing.</title>
        <authorList>
            <person name="Wang Z.-S."/>
        </authorList>
    </citation>
    <scope>NUCLEOTIDE SEQUENCE [LARGE SCALE GENOMIC DNA]</scope>
    <source>
        <strain evidence="1 2">NEAU-A12</strain>
    </source>
</reference>